<dbReference type="Proteomes" id="UP000652761">
    <property type="component" value="Unassembled WGS sequence"/>
</dbReference>
<dbReference type="EMBL" id="NMUH01003888">
    <property type="protein sequence ID" value="MQM07493.1"/>
    <property type="molecule type" value="Genomic_DNA"/>
</dbReference>
<accession>A0A843W8Q1</accession>
<feature type="region of interest" description="Disordered" evidence="1">
    <location>
        <begin position="49"/>
        <end position="91"/>
    </location>
</feature>
<proteinExistence type="predicted"/>
<name>A0A843W8Q1_COLES</name>
<protein>
    <submittedName>
        <fullName evidence="2">Uncharacterized protein</fullName>
    </submittedName>
</protein>
<sequence>MISVPVRCSARGFSAKTELRVALEFSDARTMRAAAPSTISRVLCLRSLSRPRDRADTSSANRPVRLSTAESPSEDEIELSNGKPVAENPSG</sequence>
<dbReference type="AlphaFoldDB" id="A0A843W8Q1"/>
<reference evidence="2" key="1">
    <citation type="submission" date="2017-07" db="EMBL/GenBank/DDBJ databases">
        <title>Taro Niue Genome Assembly and Annotation.</title>
        <authorList>
            <person name="Atibalentja N."/>
            <person name="Keating K."/>
            <person name="Fields C.J."/>
        </authorList>
    </citation>
    <scope>NUCLEOTIDE SEQUENCE</scope>
    <source>
        <strain evidence="2">Niue_2</strain>
        <tissue evidence="2">Leaf</tissue>
    </source>
</reference>
<evidence type="ECO:0000313" key="2">
    <source>
        <dbReference type="EMBL" id="MQM07493.1"/>
    </source>
</evidence>
<comment type="caution">
    <text evidence="2">The sequence shown here is derived from an EMBL/GenBank/DDBJ whole genome shotgun (WGS) entry which is preliminary data.</text>
</comment>
<evidence type="ECO:0000256" key="1">
    <source>
        <dbReference type="SAM" id="MobiDB-lite"/>
    </source>
</evidence>
<gene>
    <name evidence="2" type="ORF">Taro_040334</name>
</gene>
<keyword evidence="3" id="KW-1185">Reference proteome</keyword>
<organism evidence="2 3">
    <name type="scientific">Colocasia esculenta</name>
    <name type="common">Wild taro</name>
    <name type="synonym">Arum esculentum</name>
    <dbReference type="NCBI Taxonomy" id="4460"/>
    <lineage>
        <taxon>Eukaryota</taxon>
        <taxon>Viridiplantae</taxon>
        <taxon>Streptophyta</taxon>
        <taxon>Embryophyta</taxon>
        <taxon>Tracheophyta</taxon>
        <taxon>Spermatophyta</taxon>
        <taxon>Magnoliopsida</taxon>
        <taxon>Liliopsida</taxon>
        <taxon>Araceae</taxon>
        <taxon>Aroideae</taxon>
        <taxon>Colocasieae</taxon>
        <taxon>Colocasia</taxon>
    </lineage>
</organism>
<evidence type="ECO:0000313" key="3">
    <source>
        <dbReference type="Proteomes" id="UP000652761"/>
    </source>
</evidence>